<organism evidence="2 3">
    <name type="scientific">Actinoplanes auranticolor</name>
    <dbReference type="NCBI Taxonomy" id="47988"/>
    <lineage>
        <taxon>Bacteria</taxon>
        <taxon>Bacillati</taxon>
        <taxon>Actinomycetota</taxon>
        <taxon>Actinomycetes</taxon>
        <taxon>Micromonosporales</taxon>
        <taxon>Micromonosporaceae</taxon>
        <taxon>Actinoplanes</taxon>
    </lineage>
</organism>
<evidence type="ECO:0000313" key="3">
    <source>
        <dbReference type="Proteomes" id="UP000681340"/>
    </source>
</evidence>
<dbReference type="Proteomes" id="UP000681340">
    <property type="component" value="Unassembled WGS sequence"/>
</dbReference>
<keyword evidence="1" id="KW-0732">Signal</keyword>
<feature type="chain" id="PRO_5039299170" description="Carbohydrate-binding domain-containing protein" evidence="1">
    <location>
        <begin position="27"/>
        <end position="570"/>
    </location>
</feature>
<feature type="signal peptide" evidence="1">
    <location>
        <begin position="1"/>
        <end position="26"/>
    </location>
</feature>
<sequence length="570" mass="54787">MNLLHRSPVLTAALAGALALTPGAAAQGAGPVVLAAGPAAAQALAANAPDHDDPADHVWSEPAVAAVTLTGSGATSTSSGVTISGSTVTVTAAGTYRFTGSLSDGRIVVNSTGTGLVRLILNGVTIADSGTAPLSVVAADEVMVVLADGTTNRLTDPATYTTAVNPGAALSSAADLTITGTGSLSVTGNAADGIASDDGLVIDSGTITVTAKDDGVRGQDYVVHTGGTLGVTAGGDAIKSDETADAAEGYVYLAGGARTLTAPAGDGVSATTDVIVAGGSLTATTGGGSTTAPGETSTKAVKAGVSVVVSDGQLDLNASDDGINSNNLITVDGGALTVASGDDAVHADTALTVSAGTVTVTRSYEGLEAMQTTLAGGTVTVTATDDAVNAAEEGVNEMQVAPNAFIRITGGTVTVSGGTDGLDSNGILAISGGTVIANGSPTRGGGEGGLDSNGALTMTGGSILATGLTASTSRLPSGGQAWVAYSFGANQPAGTIVHLATASGTQLASFRSTRVFKGVLFDLSSLTRGTSYRIYTGGSVSGTDAGGGLHLGGPLSGTQVASVTAGSGRA</sequence>
<protein>
    <recommendedName>
        <fullName evidence="4">Carbohydrate-binding domain-containing protein</fullName>
    </recommendedName>
</protein>
<accession>A0A919VSB1</accession>
<dbReference type="EMBL" id="BOQL01000045">
    <property type="protein sequence ID" value="GIM73660.1"/>
    <property type="molecule type" value="Genomic_DNA"/>
</dbReference>
<proteinExistence type="predicted"/>
<comment type="caution">
    <text evidence="2">The sequence shown here is derived from an EMBL/GenBank/DDBJ whole genome shotgun (WGS) entry which is preliminary data.</text>
</comment>
<evidence type="ECO:0000313" key="2">
    <source>
        <dbReference type="EMBL" id="GIM73660.1"/>
    </source>
</evidence>
<evidence type="ECO:0000256" key="1">
    <source>
        <dbReference type="SAM" id="SignalP"/>
    </source>
</evidence>
<evidence type="ECO:0008006" key="4">
    <source>
        <dbReference type="Google" id="ProtNLM"/>
    </source>
</evidence>
<dbReference type="AlphaFoldDB" id="A0A919VSB1"/>
<name>A0A919VSB1_9ACTN</name>
<dbReference type="Pfam" id="PF14262">
    <property type="entry name" value="Cthe_2159"/>
    <property type="match status" value="1"/>
</dbReference>
<reference evidence="2" key="1">
    <citation type="submission" date="2021-03" db="EMBL/GenBank/DDBJ databases">
        <title>Whole genome shotgun sequence of Actinoplanes auranticolor NBRC 12245.</title>
        <authorList>
            <person name="Komaki H."/>
            <person name="Tamura T."/>
        </authorList>
    </citation>
    <scope>NUCLEOTIDE SEQUENCE</scope>
    <source>
        <strain evidence="2">NBRC 12245</strain>
    </source>
</reference>
<keyword evidence="3" id="KW-1185">Reference proteome</keyword>
<gene>
    <name evidence="2" type="ORF">Aau02nite_57070</name>
</gene>
<dbReference type="InterPro" id="IPR025584">
    <property type="entry name" value="Cthe_2159"/>
</dbReference>